<evidence type="ECO:0000256" key="4">
    <source>
        <dbReference type="SAM" id="MobiDB-lite"/>
    </source>
</evidence>
<name>A0ABX3AKW8_9FIRM</name>
<comment type="caution">
    <text evidence="5">The sequence shown here is derived from an EMBL/GenBank/DDBJ whole genome shotgun (WGS) entry which is preliminary data.</text>
</comment>
<reference evidence="5 6" key="1">
    <citation type="submission" date="2016-08" db="EMBL/GenBank/DDBJ databases">
        <title>Characterization of Isolates of Eisenbergiella tayi Derived from Blood Cultures, Using Whole Genome Sequencing.</title>
        <authorList>
            <person name="Bernier A.-M."/>
            <person name="Burdz T."/>
            <person name="Wiebe D."/>
            <person name="Bernard K."/>
        </authorList>
    </citation>
    <scope>NUCLEOTIDE SEQUENCE [LARGE SCALE GENOMIC DNA]</scope>
    <source>
        <strain evidence="5 6">NML120146</strain>
    </source>
</reference>
<dbReference type="InterPro" id="IPR036751">
    <property type="entry name" value="SpoVG_sf"/>
</dbReference>
<gene>
    <name evidence="5" type="ORF">BEI63_12775</name>
</gene>
<organism evidence="5 6">
    <name type="scientific">Eisenbergiella tayi</name>
    <dbReference type="NCBI Taxonomy" id="1432052"/>
    <lineage>
        <taxon>Bacteria</taxon>
        <taxon>Bacillati</taxon>
        <taxon>Bacillota</taxon>
        <taxon>Clostridia</taxon>
        <taxon>Lachnospirales</taxon>
        <taxon>Lachnospiraceae</taxon>
        <taxon>Eisenbergiella</taxon>
    </lineage>
</organism>
<evidence type="ECO:0000313" key="5">
    <source>
        <dbReference type="EMBL" id="ODR57127.1"/>
    </source>
</evidence>
<dbReference type="InterPro" id="IPR007170">
    <property type="entry name" value="SpoVG"/>
</dbReference>
<dbReference type="Proteomes" id="UP000094869">
    <property type="component" value="Unassembled WGS sequence"/>
</dbReference>
<evidence type="ECO:0000256" key="2">
    <source>
        <dbReference type="ARBA" id="ARBA00023210"/>
    </source>
</evidence>
<dbReference type="Gene3D" id="3.30.1120.40">
    <property type="entry name" value="Stage V sporulation protein G"/>
    <property type="match status" value="1"/>
</dbReference>
<evidence type="ECO:0000256" key="1">
    <source>
        <dbReference type="ARBA" id="ARBA00022618"/>
    </source>
</evidence>
<evidence type="ECO:0000256" key="3">
    <source>
        <dbReference type="ARBA" id="ARBA00023306"/>
    </source>
</evidence>
<feature type="region of interest" description="Disordered" evidence="4">
    <location>
        <begin position="94"/>
        <end position="113"/>
    </location>
</feature>
<dbReference type="Pfam" id="PF04026">
    <property type="entry name" value="SpoVG"/>
    <property type="match status" value="1"/>
</dbReference>
<evidence type="ECO:0000313" key="6">
    <source>
        <dbReference type="Proteomes" id="UP000094869"/>
    </source>
</evidence>
<sequence length="113" mass="12065">MPTLDVRISSMYPAGGQGGIRAYASATIDGCLAIRGIKVVEGGRDGLFVSMPSRKTQDGYKEVCFPVTAEFREQLYHGILDAYQQAITQAQALPAREAPAQEALPSGQQMGGM</sequence>
<dbReference type="PANTHER" id="PTHR38429">
    <property type="entry name" value="SEPTATION PROTEIN SPOVG-RELATED"/>
    <property type="match status" value="1"/>
</dbReference>
<protein>
    <submittedName>
        <fullName evidence="5">SpoVG family protein</fullName>
    </submittedName>
</protein>
<proteinExistence type="predicted"/>
<dbReference type="RefSeq" id="WP_069410274.1">
    <property type="nucleotide sequence ID" value="NZ_DAWDRA010000034.1"/>
</dbReference>
<keyword evidence="1" id="KW-0132">Cell division</keyword>
<accession>A0ABX3AKW8</accession>
<keyword evidence="3" id="KW-0131">Cell cycle</keyword>
<keyword evidence="6" id="KW-1185">Reference proteome</keyword>
<keyword evidence="2" id="KW-0717">Septation</keyword>
<dbReference type="PANTHER" id="PTHR38429:SF1">
    <property type="entry name" value="SEPTATION PROTEIN SPOVG-RELATED"/>
    <property type="match status" value="1"/>
</dbReference>
<dbReference type="EMBL" id="MEHD01000022">
    <property type="protein sequence ID" value="ODR57127.1"/>
    <property type="molecule type" value="Genomic_DNA"/>
</dbReference>
<dbReference type="SUPFAM" id="SSF160537">
    <property type="entry name" value="SpoVG-like"/>
    <property type="match status" value="1"/>
</dbReference>